<evidence type="ECO:0000313" key="2">
    <source>
        <dbReference type="EMBL" id="MFK2916576.1"/>
    </source>
</evidence>
<keyword evidence="3" id="KW-1185">Reference proteome</keyword>
<dbReference type="RefSeq" id="WP_379985939.1">
    <property type="nucleotide sequence ID" value="NZ_JADIKD010000007.1"/>
</dbReference>
<gene>
    <name evidence="2" type="ORF">ISS97_04825</name>
</gene>
<protein>
    <submittedName>
        <fullName evidence="2">Uncharacterized protein</fullName>
    </submittedName>
</protein>
<evidence type="ECO:0000313" key="3">
    <source>
        <dbReference type="Proteomes" id="UP001620408"/>
    </source>
</evidence>
<evidence type="ECO:0000256" key="1">
    <source>
        <dbReference type="SAM" id="MobiDB-lite"/>
    </source>
</evidence>
<comment type="caution">
    <text evidence="2">The sequence shown here is derived from an EMBL/GenBank/DDBJ whole genome shotgun (WGS) entry which is preliminary data.</text>
</comment>
<feature type="region of interest" description="Disordered" evidence="1">
    <location>
        <begin position="1"/>
        <end position="21"/>
    </location>
</feature>
<name>A0ABW8K0Z9_9GAMM</name>
<dbReference type="Proteomes" id="UP001620408">
    <property type="component" value="Unassembled WGS sequence"/>
</dbReference>
<proteinExistence type="predicted"/>
<dbReference type="EMBL" id="JADIKD010000007">
    <property type="protein sequence ID" value="MFK2916576.1"/>
    <property type="molecule type" value="Genomic_DNA"/>
</dbReference>
<sequence length="110" mass="11588">MATPDHTVVARPSVPSDGYPSNPLGRPFYLADTAGHPQQRRAAQLGGIAMAINAITCLLANSEAFRDAQANSVSVEPGHWPLTATCTEGLFAGVFFLAQYAESLSLELDG</sequence>
<organism evidence="2 3">
    <name type="scientific">Dyella koreensis</name>
    <dbReference type="NCBI Taxonomy" id="311235"/>
    <lineage>
        <taxon>Bacteria</taxon>
        <taxon>Pseudomonadati</taxon>
        <taxon>Pseudomonadota</taxon>
        <taxon>Gammaproteobacteria</taxon>
        <taxon>Lysobacterales</taxon>
        <taxon>Rhodanobacteraceae</taxon>
        <taxon>Dyella</taxon>
    </lineage>
</organism>
<accession>A0ABW8K0Z9</accession>
<reference evidence="2 3" key="1">
    <citation type="submission" date="2020-10" db="EMBL/GenBank/DDBJ databases">
        <title>Phylogeny of dyella-like bacteria.</title>
        <authorList>
            <person name="Fu J."/>
        </authorList>
    </citation>
    <scope>NUCLEOTIDE SEQUENCE [LARGE SCALE GENOMIC DNA]</scope>
    <source>
        <strain evidence="2 3">BB4</strain>
    </source>
</reference>